<protein>
    <recommendedName>
        <fullName evidence="6">Peptidase M12B domain-containing protein</fullName>
    </recommendedName>
</protein>
<dbReference type="EMBL" id="CP041742">
    <property type="protein sequence ID" value="QDQ74428.1"/>
    <property type="molecule type" value="Genomic_DNA"/>
</dbReference>
<dbReference type="Gene3D" id="3.40.390.10">
    <property type="entry name" value="Collagenase (Catalytic Domain)"/>
    <property type="match status" value="1"/>
</dbReference>
<dbReference type="Proteomes" id="UP000315891">
    <property type="component" value="Chromosome"/>
</dbReference>
<name>A0A516V7D0_9GAMM</name>
<keyword evidence="5" id="KW-1185">Reference proteome</keyword>
<accession>A0A516V7D0</accession>
<feature type="region of interest" description="Disordered" evidence="2">
    <location>
        <begin position="28"/>
        <end position="47"/>
    </location>
</feature>
<evidence type="ECO:0000313" key="4">
    <source>
        <dbReference type="EMBL" id="QDQ74428.1"/>
    </source>
</evidence>
<evidence type="ECO:0000256" key="3">
    <source>
        <dbReference type="SAM" id="SignalP"/>
    </source>
</evidence>
<feature type="chain" id="PRO_5022055491" description="Peptidase M12B domain-containing protein" evidence="3">
    <location>
        <begin position="19"/>
        <end position="802"/>
    </location>
</feature>
<dbReference type="PROSITE" id="PS51257">
    <property type="entry name" value="PROKAR_LIPOPROTEIN"/>
    <property type="match status" value="1"/>
</dbReference>
<organism evidence="4 5">
    <name type="scientific">Pseudoluteimonas lycopersici</name>
    <dbReference type="NCBI Taxonomy" id="1324796"/>
    <lineage>
        <taxon>Bacteria</taxon>
        <taxon>Pseudomonadati</taxon>
        <taxon>Pseudomonadota</taxon>
        <taxon>Gammaproteobacteria</taxon>
        <taxon>Lysobacterales</taxon>
        <taxon>Lysobacteraceae</taxon>
        <taxon>Pseudoluteimonas</taxon>
    </lineage>
</organism>
<dbReference type="OrthoDB" id="1114329at2"/>
<dbReference type="InterPro" id="IPR024079">
    <property type="entry name" value="MetalloPept_cat_dom_sf"/>
</dbReference>
<dbReference type="Gene3D" id="2.130.10.130">
    <property type="entry name" value="Integrin alpha, N-terminal"/>
    <property type="match status" value="1"/>
</dbReference>
<proteinExistence type="predicted"/>
<dbReference type="Pfam" id="PF13517">
    <property type="entry name" value="FG-GAP_3"/>
    <property type="match status" value="2"/>
</dbReference>
<evidence type="ECO:0000313" key="5">
    <source>
        <dbReference type="Proteomes" id="UP000315891"/>
    </source>
</evidence>
<dbReference type="InterPro" id="IPR013517">
    <property type="entry name" value="FG-GAP"/>
</dbReference>
<dbReference type="AlphaFoldDB" id="A0A516V7D0"/>
<dbReference type="SUPFAM" id="SSF55486">
    <property type="entry name" value="Metalloproteases ('zincins'), catalytic domain"/>
    <property type="match status" value="1"/>
</dbReference>
<dbReference type="InterPro" id="IPR028994">
    <property type="entry name" value="Integrin_alpha_N"/>
</dbReference>
<feature type="signal peptide" evidence="3">
    <location>
        <begin position="1"/>
        <end position="18"/>
    </location>
</feature>
<reference evidence="4 5" key="1">
    <citation type="submission" date="2019-07" db="EMBL/GenBank/DDBJ databases">
        <title>Lysobacter weifangensis sp. nov., isolated from bensulfuron-methyl contaminated farmland soil.</title>
        <authorList>
            <person name="Zhao H."/>
        </authorList>
    </citation>
    <scope>NUCLEOTIDE SEQUENCE [LARGE SCALE GENOMIC DNA]</scope>
    <source>
        <strain evidence="4 5">CC-Bw-6</strain>
    </source>
</reference>
<dbReference type="GO" id="GO:0008237">
    <property type="term" value="F:metallopeptidase activity"/>
    <property type="evidence" value="ECO:0007669"/>
    <property type="project" value="InterPro"/>
</dbReference>
<dbReference type="PANTHER" id="PTHR46580">
    <property type="entry name" value="SENSOR KINASE-RELATED"/>
    <property type="match status" value="1"/>
</dbReference>
<evidence type="ECO:0000256" key="2">
    <source>
        <dbReference type="SAM" id="MobiDB-lite"/>
    </source>
</evidence>
<dbReference type="Pfam" id="PF13583">
    <property type="entry name" value="Reprolysin_4"/>
    <property type="match status" value="1"/>
</dbReference>
<sequence>MRSIGIFGTVLVMGLSLAACTKQGGGADADGRVARQSSNPAAQGVVPAARSSTAASARFAALPDRGELLRYDAQAPVRDGAYTWHRADLSERHAIDAITSGMLRVVAPNGRLLGFQYDRIVRHPDSGDWTWIGHLPGQEGVQAILTFGTGAVYGSIGQPDARPLRLTMRGGASWLVETDPSLLKDLSSLAANPVSPDYRIVSPAVLERLRELQPAAGAANPAALAPRPASAAAATTTVDLLIGYTQGFVTAQGSTANVVTRLNSMVDTANAGLTNSKVAGQIRLVHTMQVNYTDTNTNEIALDQLSGTDGQNDVPINTAFNALRAARETYGADLVSLVRPFRDPEQESCGIAWLIGGGKQPVTATNGWEGYGYSVVSDGSDNGYYCEEHTLAHELGHNMGSAHDRATQMSDDHVLDDPDDYGAFDYSFGYKPTTLNKDFYTIMAYGDAGQTSYLVFSNPRVTFCGTFACGVNNSEDNAKSLGFIMPPVSGFRATVVPDDDGGSSLPVARRIDANGNARTDLFFFNHASGRIVTWFMSGTTRTAYASSTIPASYSVIGAGAFNADGKDDLLLAGSNGSLYIGMSNGSTFAPQPMSPAVSSGSQALDVADIDGNGKADIVVRNASTGQVVIWYMNNGVRAAYKSQAFSTGLTYVLAADFNGDKKADLLFQDAQRNLFIAISTGSSFTLQPVGLAYASTYALRGATDISGDGRADILLHDSSANKLVVWYMNGSTRTAYNSMTSPSGAVLVAHGDFDGNKKSDVAWAHPTNGSVWLSLSSGSAFTTSQLAYSYTSSTGDPMDIAL</sequence>
<dbReference type="SUPFAM" id="SSF69318">
    <property type="entry name" value="Integrin alpha N-terminal domain"/>
    <property type="match status" value="1"/>
</dbReference>
<keyword evidence="1 3" id="KW-0732">Signal</keyword>
<evidence type="ECO:0000256" key="1">
    <source>
        <dbReference type="ARBA" id="ARBA00022729"/>
    </source>
</evidence>
<evidence type="ECO:0008006" key="6">
    <source>
        <dbReference type="Google" id="ProtNLM"/>
    </source>
</evidence>
<gene>
    <name evidence="4" type="ORF">FNZ56_11330</name>
</gene>